<evidence type="ECO:0000256" key="1">
    <source>
        <dbReference type="ARBA" id="ARBA00006082"/>
    </source>
</evidence>
<gene>
    <name evidence="4 7" type="primary">mutL</name>
    <name evidence="7" type="ORF">JF888_07095</name>
</gene>
<dbReference type="InterPro" id="IPR014762">
    <property type="entry name" value="DNA_mismatch_repair_CS"/>
</dbReference>
<dbReference type="SUPFAM" id="SSF118116">
    <property type="entry name" value="DNA mismatch repair protein MutL"/>
    <property type="match status" value="1"/>
</dbReference>
<dbReference type="CDD" id="cd00782">
    <property type="entry name" value="MutL_Trans"/>
    <property type="match status" value="1"/>
</dbReference>
<dbReference type="InterPro" id="IPR042120">
    <property type="entry name" value="MutL_C_dimsub"/>
</dbReference>
<keyword evidence="7" id="KW-0540">Nuclease</keyword>
<dbReference type="Pfam" id="PF01119">
    <property type="entry name" value="DNA_mis_repair"/>
    <property type="match status" value="1"/>
</dbReference>
<dbReference type="InterPro" id="IPR002099">
    <property type="entry name" value="MutL/Mlh/PMS"/>
</dbReference>
<dbReference type="GO" id="GO:0030983">
    <property type="term" value="F:mismatched DNA binding"/>
    <property type="evidence" value="ECO:0007669"/>
    <property type="project" value="InterPro"/>
</dbReference>
<dbReference type="InterPro" id="IPR037198">
    <property type="entry name" value="MutL_C_sf"/>
</dbReference>
<dbReference type="SUPFAM" id="SSF54211">
    <property type="entry name" value="Ribosomal protein S5 domain 2-like"/>
    <property type="match status" value="1"/>
</dbReference>
<evidence type="ECO:0000313" key="8">
    <source>
        <dbReference type="Proteomes" id="UP000620075"/>
    </source>
</evidence>
<comment type="similarity">
    <text evidence="1 4">Belongs to the DNA mismatch repair MutL/HexB family.</text>
</comment>
<dbReference type="InterPro" id="IPR036890">
    <property type="entry name" value="HATPase_C_sf"/>
</dbReference>
<evidence type="ECO:0000259" key="6">
    <source>
        <dbReference type="SMART" id="SM01340"/>
    </source>
</evidence>
<feature type="domain" description="DNA mismatch repair protein S5" evidence="6">
    <location>
        <begin position="202"/>
        <end position="316"/>
    </location>
</feature>
<dbReference type="InterPro" id="IPR014721">
    <property type="entry name" value="Ribsml_uS5_D2-typ_fold_subgr"/>
</dbReference>
<accession>A0A934NDA5</accession>
<dbReference type="GO" id="GO:0005524">
    <property type="term" value="F:ATP binding"/>
    <property type="evidence" value="ECO:0007669"/>
    <property type="project" value="InterPro"/>
</dbReference>
<reference evidence="7 8" key="1">
    <citation type="submission" date="2020-10" db="EMBL/GenBank/DDBJ databases">
        <title>Ca. Dormibacterota MAGs.</title>
        <authorList>
            <person name="Montgomery K."/>
        </authorList>
    </citation>
    <scope>NUCLEOTIDE SEQUENCE [LARGE SCALE GENOMIC DNA]</scope>
    <source>
        <strain evidence="7">SC8811_S16_3</strain>
    </source>
</reference>
<evidence type="ECO:0000313" key="7">
    <source>
        <dbReference type="EMBL" id="MBJ7602943.1"/>
    </source>
</evidence>
<protein>
    <recommendedName>
        <fullName evidence="4">DNA mismatch repair protein MutL</fullName>
    </recommendedName>
</protein>
<dbReference type="EMBL" id="JAEKNQ010000028">
    <property type="protein sequence ID" value="MBJ7602943.1"/>
    <property type="molecule type" value="Genomic_DNA"/>
</dbReference>
<name>A0A934NDA5_9BACT</name>
<comment type="function">
    <text evidence="4">This protein is involved in the repair of mismatches in DNA. It is required for dam-dependent methyl-directed DNA mismatch repair. May act as a 'molecular matchmaker', a protein that promotes the formation of a stable complex between two or more DNA-binding proteins in an ATP-dependent manner without itself being part of a final effector complex.</text>
</comment>
<dbReference type="SMART" id="SM01340">
    <property type="entry name" value="DNA_mis_repair"/>
    <property type="match status" value="1"/>
</dbReference>
<dbReference type="PANTHER" id="PTHR10073:SF12">
    <property type="entry name" value="DNA MISMATCH REPAIR PROTEIN MLH1"/>
    <property type="match status" value="1"/>
</dbReference>
<evidence type="ECO:0000256" key="2">
    <source>
        <dbReference type="ARBA" id="ARBA00022763"/>
    </source>
</evidence>
<dbReference type="AlphaFoldDB" id="A0A934NDA5"/>
<dbReference type="PROSITE" id="PS00058">
    <property type="entry name" value="DNA_MISMATCH_REPAIR_1"/>
    <property type="match status" value="1"/>
</dbReference>
<dbReference type="InterPro" id="IPR013507">
    <property type="entry name" value="DNA_mismatch_S5_2-like"/>
</dbReference>
<evidence type="ECO:0000256" key="3">
    <source>
        <dbReference type="ARBA" id="ARBA00023204"/>
    </source>
</evidence>
<comment type="caution">
    <text evidence="7">The sequence shown here is derived from an EMBL/GenBank/DDBJ whole genome shotgun (WGS) entry which is preliminary data.</text>
</comment>
<organism evidence="7 8">
    <name type="scientific">Candidatus Dormiibacter inghamiae</name>
    <dbReference type="NCBI Taxonomy" id="3127013"/>
    <lineage>
        <taxon>Bacteria</taxon>
        <taxon>Bacillati</taxon>
        <taxon>Candidatus Dormiibacterota</taxon>
        <taxon>Candidatus Dormibacteria</taxon>
        <taxon>Candidatus Dormibacterales</taxon>
        <taxon>Candidatus Dormibacteraceae</taxon>
        <taxon>Candidatus Dormiibacter</taxon>
    </lineage>
</organism>
<dbReference type="InterPro" id="IPR038973">
    <property type="entry name" value="MutL/Mlh/Pms-like"/>
</dbReference>
<dbReference type="FunFam" id="3.30.565.10:FF:000003">
    <property type="entry name" value="DNA mismatch repair endonuclease MutL"/>
    <property type="match status" value="1"/>
</dbReference>
<dbReference type="Gene3D" id="3.30.1370.100">
    <property type="entry name" value="MutL, C-terminal domain, regulatory subdomain"/>
    <property type="match status" value="1"/>
</dbReference>
<dbReference type="CDD" id="cd16926">
    <property type="entry name" value="HATPase_MutL-MLH-PMS-like"/>
    <property type="match status" value="1"/>
</dbReference>
<evidence type="ECO:0000256" key="4">
    <source>
        <dbReference type="HAMAP-Rule" id="MF_00149"/>
    </source>
</evidence>
<dbReference type="InterPro" id="IPR020568">
    <property type="entry name" value="Ribosomal_Su5_D2-typ_SF"/>
</dbReference>
<dbReference type="Gene3D" id="3.30.1540.20">
    <property type="entry name" value="MutL, C-terminal domain, dimerisation subdomain"/>
    <property type="match status" value="1"/>
</dbReference>
<feature type="domain" description="MutL C-terminal dimerisation" evidence="5">
    <location>
        <begin position="368"/>
        <end position="507"/>
    </location>
</feature>
<dbReference type="RefSeq" id="WP_338178111.1">
    <property type="nucleotide sequence ID" value="NZ_JAEKNQ010000028.1"/>
</dbReference>
<dbReference type="Proteomes" id="UP000620075">
    <property type="component" value="Unassembled WGS sequence"/>
</dbReference>
<dbReference type="SUPFAM" id="SSF55874">
    <property type="entry name" value="ATPase domain of HSP90 chaperone/DNA topoisomerase II/histidine kinase"/>
    <property type="match status" value="1"/>
</dbReference>
<dbReference type="HAMAP" id="MF_00149">
    <property type="entry name" value="DNA_mis_repair"/>
    <property type="match status" value="1"/>
</dbReference>
<dbReference type="InterPro" id="IPR014790">
    <property type="entry name" value="MutL_C"/>
</dbReference>
<dbReference type="GO" id="GO:0032300">
    <property type="term" value="C:mismatch repair complex"/>
    <property type="evidence" value="ECO:0007669"/>
    <property type="project" value="InterPro"/>
</dbReference>
<keyword evidence="7" id="KW-0255">Endonuclease</keyword>
<dbReference type="Pfam" id="PF08676">
    <property type="entry name" value="MutL_C"/>
    <property type="match status" value="1"/>
</dbReference>
<dbReference type="InterPro" id="IPR020667">
    <property type="entry name" value="DNA_mismatch_repair_MutL"/>
</dbReference>
<keyword evidence="3 4" id="KW-0234">DNA repair</keyword>
<keyword evidence="2 4" id="KW-0227">DNA damage</keyword>
<evidence type="ECO:0000259" key="5">
    <source>
        <dbReference type="SMART" id="SM00853"/>
    </source>
</evidence>
<dbReference type="Gene3D" id="3.30.565.10">
    <property type="entry name" value="Histidine kinase-like ATPase, C-terminal domain"/>
    <property type="match status" value="1"/>
</dbReference>
<dbReference type="Gene3D" id="3.30.230.10">
    <property type="match status" value="1"/>
</dbReference>
<proteinExistence type="inferred from homology"/>
<dbReference type="SMART" id="SM00853">
    <property type="entry name" value="MutL_C"/>
    <property type="match status" value="1"/>
</dbReference>
<dbReference type="GO" id="GO:0006298">
    <property type="term" value="P:mismatch repair"/>
    <property type="evidence" value="ECO:0007669"/>
    <property type="project" value="UniProtKB-UniRule"/>
</dbReference>
<dbReference type="Pfam" id="PF13589">
    <property type="entry name" value="HATPase_c_3"/>
    <property type="match status" value="1"/>
</dbReference>
<dbReference type="GO" id="GO:0016887">
    <property type="term" value="F:ATP hydrolysis activity"/>
    <property type="evidence" value="ECO:0007669"/>
    <property type="project" value="InterPro"/>
</dbReference>
<sequence>MTIRRLPQQVADAIAAGEVVERPASALKELIENALDAGSRRLGIEVRGAGRTLIRVVDDGAGIPAEELELAFQRHATSKVRSLADLEAISSLGFRGEALASLAAVADVECRSRGRRIRLLAGEVVESTAAVPVPGTALEVRDLFANTPARLRFLKSDATELAACLKVVQAYALLYPEVRFEYANEGRLGLRTPGRGDATAAAAAVLGSAVAAELMPVEAEGIRGLTSQPRLHRGSRDGLLLAVNRRPIASRALGYAVEECYLGRLERGRYPITVLALTVPPSELDVNVHPAKREVRFRDDRVIFGRLQRAIRAALNGSQPYHVAEAPSTAGSPWRTPQVRSAPAFAGLDSVLGEAFPAAPRAEGPLRPLGQVQDAYLVAESAEGIVLVDQHAAHERVLYNRFLAQLRAGSGASQALLLPETVELEPAQTAAASDHRDWLAALGFELEEFGPQTVKLRAAPLATPAARARDALSDLLQTLARSLPQAALENAAASLACHSAVRFGDRLEPVEQRRLLEELEQAEESITCPHGRPTRLLLDWPQLKRHFRRNY</sequence>
<dbReference type="PANTHER" id="PTHR10073">
    <property type="entry name" value="DNA MISMATCH REPAIR PROTEIN MLH, PMS, MUTL"/>
    <property type="match status" value="1"/>
</dbReference>
<dbReference type="NCBIfam" id="TIGR00585">
    <property type="entry name" value="mutl"/>
    <property type="match status" value="1"/>
</dbReference>
<keyword evidence="7" id="KW-0378">Hydrolase</keyword>
<dbReference type="GO" id="GO:0140664">
    <property type="term" value="F:ATP-dependent DNA damage sensor activity"/>
    <property type="evidence" value="ECO:0007669"/>
    <property type="project" value="InterPro"/>
</dbReference>
<dbReference type="InterPro" id="IPR042121">
    <property type="entry name" value="MutL_C_regsub"/>
</dbReference>
<dbReference type="GO" id="GO:0004519">
    <property type="term" value="F:endonuclease activity"/>
    <property type="evidence" value="ECO:0007669"/>
    <property type="project" value="UniProtKB-KW"/>
</dbReference>